<sequence length="267" mass="30770">MRKWNGTIGSVERVMETAMEWRRTFTGAYVPSPCSSVNNACSQQLERVRHATTGIHIIITPDPLGWNWRDLDRNSTDGQRRNRKRKGGNRRAALCRARVFVEFPLKTRFRRVPFLPKSRSQSKEGRRASVSDALKPPLTCHHFETRHECVNRVPAAYLSSLPFINLDFSHSRFGLFPPPISRRSFRLQHHQLRDLDRASLWHPLSSTFPSASLPRVIIPKTSTLCLSVTSACVQVRLNHWSFEPIHLCVTTHTRTDPSILQHPRRVK</sequence>
<dbReference type="Proteomes" id="UP000298030">
    <property type="component" value="Unassembled WGS sequence"/>
</dbReference>
<evidence type="ECO:0000256" key="1">
    <source>
        <dbReference type="SAM" id="MobiDB-lite"/>
    </source>
</evidence>
<accession>A0A4Y7R774</accession>
<proteinExistence type="predicted"/>
<organism evidence="2 3">
    <name type="scientific">Coprinellus micaceus</name>
    <name type="common">Glistening ink-cap mushroom</name>
    <name type="synonym">Coprinus micaceus</name>
    <dbReference type="NCBI Taxonomy" id="71717"/>
    <lineage>
        <taxon>Eukaryota</taxon>
        <taxon>Fungi</taxon>
        <taxon>Dikarya</taxon>
        <taxon>Basidiomycota</taxon>
        <taxon>Agaricomycotina</taxon>
        <taxon>Agaricomycetes</taxon>
        <taxon>Agaricomycetidae</taxon>
        <taxon>Agaricales</taxon>
        <taxon>Agaricineae</taxon>
        <taxon>Psathyrellaceae</taxon>
        <taxon>Coprinellus</taxon>
    </lineage>
</organism>
<comment type="caution">
    <text evidence="2">The sequence shown here is derived from an EMBL/GenBank/DDBJ whole genome shotgun (WGS) entry which is preliminary data.</text>
</comment>
<evidence type="ECO:0000313" key="2">
    <source>
        <dbReference type="EMBL" id="TEB04470.1"/>
    </source>
</evidence>
<reference evidence="2 3" key="1">
    <citation type="journal article" date="2019" name="Nat. Ecol. Evol.">
        <title>Megaphylogeny resolves global patterns of mushroom evolution.</title>
        <authorList>
            <person name="Varga T."/>
            <person name="Krizsan K."/>
            <person name="Foldi C."/>
            <person name="Dima B."/>
            <person name="Sanchez-Garcia M."/>
            <person name="Sanchez-Ramirez S."/>
            <person name="Szollosi G.J."/>
            <person name="Szarkandi J.G."/>
            <person name="Papp V."/>
            <person name="Albert L."/>
            <person name="Andreopoulos W."/>
            <person name="Angelini C."/>
            <person name="Antonin V."/>
            <person name="Barry K.W."/>
            <person name="Bougher N.L."/>
            <person name="Buchanan P."/>
            <person name="Buyck B."/>
            <person name="Bense V."/>
            <person name="Catcheside P."/>
            <person name="Chovatia M."/>
            <person name="Cooper J."/>
            <person name="Damon W."/>
            <person name="Desjardin D."/>
            <person name="Finy P."/>
            <person name="Geml J."/>
            <person name="Haridas S."/>
            <person name="Hughes K."/>
            <person name="Justo A."/>
            <person name="Karasinski D."/>
            <person name="Kautmanova I."/>
            <person name="Kiss B."/>
            <person name="Kocsube S."/>
            <person name="Kotiranta H."/>
            <person name="LaButti K.M."/>
            <person name="Lechner B.E."/>
            <person name="Liimatainen K."/>
            <person name="Lipzen A."/>
            <person name="Lukacs Z."/>
            <person name="Mihaltcheva S."/>
            <person name="Morgado L.N."/>
            <person name="Niskanen T."/>
            <person name="Noordeloos M.E."/>
            <person name="Ohm R.A."/>
            <person name="Ortiz-Santana B."/>
            <person name="Ovrebo C."/>
            <person name="Racz N."/>
            <person name="Riley R."/>
            <person name="Savchenko A."/>
            <person name="Shiryaev A."/>
            <person name="Soop K."/>
            <person name="Spirin V."/>
            <person name="Szebenyi C."/>
            <person name="Tomsovsky M."/>
            <person name="Tulloss R.E."/>
            <person name="Uehling J."/>
            <person name="Grigoriev I.V."/>
            <person name="Vagvolgyi C."/>
            <person name="Papp T."/>
            <person name="Martin F.M."/>
            <person name="Miettinen O."/>
            <person name="Hibbett D.S."/>
            <person name="Nagy L.G."/>
        </authorList>
    </citation>
    <scope>NUCLEOTIDE SEQUENCE [LARGE SCALE GENOMIC DNA]</scope>
    <source>
        <strain evidence="2 3">FP101781</strain>
    </source>
</reference>
<evidence type="ECO:0000313" key="3">
    <source>
        <dbReference type="Proteomes" id="UP000298030"/>
    </source>
</evidence>
<name>A0A4Y7R774_COPMI</name>
<protein>
    <submittedName>
        <fullName evidence="2">Uncharacterized protein</fullName>
    </submittedName>
</protein>
<dbReference type="EMBL" id="QPFP01000638">
    <property type="protein sequence ID" value="TEB04470.1"/>
    <property type="molecule type" value="Genomic_DNA"/>
</dbReference>
<feature type="region of interest" description="Disordered" evidence="1">
    <location>
        <begin position="70"/>
        <end position="89"/>
    </location>
</feature>
<keyword evidence="3" id="KW-1185">Reference proteome</keyword>
<dbReference type="AlphaFoldDB" id="A0A4Y7R774"/>
<gene>
    <name evidence="2" type="ORF">FA13DRAFT_1291121</name>
</gene>
<feature type="compositionally biased region" description="Basic and acidic residues" evidence="1">
    <location>
        <begin position="70"/>
        <end position="80"/>
    </location>
</feature>